<dbReference type="Proteomes" id="UP000248066">
    <property type="component" value="Unassembled WGS sequence"/>
</dbReference>
<organism evidence="6 7">
    <name type="scientific">Alteribacter lacisalsi</name>
    <dbReference type="NCBI Taxonomy" id="2045244"/>
    <lineage>
        <taxon>Bacteria</taxon>
        <taxon>Bacillati</taxon>
        <taxon>Bacillota</taxon>
        <taxon>Bacilli</taxon>
        <taxon>Bacillales</taxon>
        <taxon>Bacillaceae</taxon>
        <taxon>Alteribacter</taxon>
    </lineage>
</organism>
<dbReference type="PROSITE" id="PS51755">
    <property type="entry name" value="OMPR_PHOB"/>
    <property type="match status" value="1"/>
</dbReference>
<evidence type="ECO:0000259" key="5">
    <source>
        <dbReference type="PROSITE" id="PS51755"/>
    </source>
</evidence>
<feature type="domain" description="OmpR/PhoB-type" evidence="5">
    <location>
        <begin position="1"/>
        <end position="90"/>
    </location>
</feature>
<gene>
    <name evidence="6" type="ORF">CR205_11820</name>
</gene>
<dbReference type="GO" id="GO:0006355">
    <property type="term" value="P:regulation of DNA-templated transcription"/>
    <property type="evidence" value="ECO:0007669"/>
    <property type="project" value="InterPro"/>
</dbReference>
<protein>
    <recommendedName>
        <fullName evidence="5">OmpR/PhoB-type domain-containing protein</fullName>
    </recommendedName>
</protein>
<dbReference type="CDD" id="cd00383">
    <property type="entry name" value="trans_reg_C"/>
    <property type="match status" value="1"/>
</dbReference>
<evidence type="ECO:0000256" key="3">
    <source>
        <dbReference type="ARBA" id="ARBA00023163"/>
    </source>
</evidence>
<name>A0A2W0HG83_9BACI</name>
<dbReference type="EMBL" id="PDOF01000002">
    <property type="protein sequence ID" value="PYZ96405.1"/>
    <property type="molecule type" value="Genomic_DNA"/>
</dbReference>
<dbReference type="InterPro" id="IPR001867">
    <property type="entry name" value="OmpR/PhoB-type_DNA-bd"/>
</dbReference>
<dbReference type="AlphaFoldDB" id="A0A2W0HG83"/>
<keyword evidence="2 4" id="KW-0238">DNA-binding</keyword>
<dbReference type="GO" id="GO:0003677">
    <property type="term" value="F:DNA binding"/>
    <property type="evidence" value="ECO:0007669"/>
    <property type="project" value="UniProtKB-UniRule"/>
</dbReference>
<feature type="DNA-binding region" description="OmpR/PhoB-type" evidence="4">
    <location>
        <begin position="1"/>
        <end position="90"/>
    </location>
</feature>
<dbReference type="GO" id="GO:0000160">
    <property type="term" value="P:phosphorelay signal transduction system"/>
    <property type="evidence" value="ECO:0007669"/>
    <property type="project" value="InterPro"/>
</dbReference>
<dbReference type="InterPro" id="IPR016032">
    <property type="entry name" value="Sig_transdc_resp-reg_C-effctor"/>
</dbReference>
<proteinExistence type="predicted"/>
<evidence type="ECO:0000256" key="2">
    <source>
        <dbReference type="ARBA" id="ARBA00023125"/>
    </source>
</evidence>
<keyword evidence="7" id="KW-1185">Reference proteome</keyword>
<dbReference type="SUPFAM" id="SSF46894">
    <property type="entry name" value="C-terminal effector domain of the bipartite response regulators"/>
    <property type="match status" value="1"/>
</dbReference>
<evidence type="ECO:0000313" key="6">
    <source>
        <dbReference type="EMBL" id="PYZ96405.1"/>
    </source>
</evidence>
<sequence length="371" mass="42694">MRFSDSDYTVTIGGETIALRRKEYNLLVYLHAHAGRTFSRDALLDAVWPMEAPTDRTVDDHIYRLRQKLKSFSDTVEIRTVKGLGYCLELKDESTDPFPEELSRQTDQLFSTYYKFGQGKALKELLNSRELGSAFTRQHRLVNFLLNSDFTALLEQSDHNDFTFLPLFLYSHVEENTEAAIELIERTLERKADIKEVEAMDLKFFTLPPLYMKAGKPDHSIAFVEEGLMMVESEDHGFYPALRIMKAAVLFYKGDPALFTEELTGIRGVLEAHPYLREKAALTLLEGIGATHAGRKEEGKSWINEALEMIRRSGHTYYNLFLFQLIDLLLPKAGAAPGTIRYFRKKKDEYYASTRLIELKKTIKKRAAFFL</sequence>
<keyword evidence="1" id="KW-0805">Transcription regulation</keyword>
<dbReference type="Pfam" id="PF00486">
    <property type="entry name" value="Trans_reg_C"/>
    <property type="match status" value="1"/>
</dbReference>
<dbReference type="InterPro" id="IPR036388">
    <property type="entry name" value="WH-like_DNA-bd_sf"/>
</dbReference>
<dbReference type="RefSeq" id="WP_110520061.1">
    <property type="nucleotide sequence ID" value="NZ_PDOF01000002.1"/>
</dbReference>
<dbReference type="Gene3D" id="1.10.10.10">
    <property type="entry name" value="Winged helix-like DNA-binding domain superfamily/Winged helix DNA-binding domain"/>
    <property type="match status" value="1"/>
</dbReference>
<keyword evidence="3" id="KW-0804">Transcription</keyword>
<comment type="caution">
    <text evidence="6">The sequence shown here is derived from an EMBL/GenBank/DDBJ whole genome shotgun (WGS) entry which is preliminary data.</text>
</comment>
<evidence type="ECO:0000313" key="7">
    <source>
        <dbReference type="Proteomes" id="UP000248066"/>
    </source>
</evidence>
<evidence type="ECO:0000256" key="4">
    <source>
        <dbReference type="PROSITE-ProRule" id="PRU01091"/>
    </source>
</evidence>
<dbReference type="SMART" id="SM00862">
    <property type="entry name" value="Trans_reg_C"/>
    <property type="match status" value="1"/>
</dbReference>
<dbReference type="OrthoDB" id="54343at2"/>
<accession>A0A2W0HG83</accession>
<reference evidence="6 7" key="1">
    <citation type="submission" date="2017-10" db="EMBL/GenBank/DDBJ databases">
        <title>Bacillus sp. nov., a halophilic bacterium isolated from a Yangshapao Lake.</title>
        <authorList>
            <person name="Wang H."/>
        </authorList>
    </citation>
    <scope>NUCLEOTIDE SEQUENCE [LARGE SCALE GENOMIC DNA]</scope>
    <source>
        <strain evidence="6 7">YSP-3</strain>
    </source>
</reference>
<evidence type="ECO:0000256" key="1">
    <source>
        <dbReference type="ARBA" id="ARBA00023015"/>
    </source>
</evidence>